<dbReference type="Proteomes" id="UP000593567">
    <property type="component" value="Unassembled WGS sequence"/>
</dbReference>
<dbReference type="OrthoDB" id="6138663at2759"/>
<organism evidence="3 4">
    <name type="scientific">Bugula neritina</name>
    <name type="common">Brown bryozoan</name>
    <name type="synonym">Sertularia neritina</name>
    <dbReference type="NCBI Taxonomy" id="10212"/>
    <lineage>
        <taxon>Eukaryota</taxon>
        <taxon>Metazoa</taxon>
        <taxon>Spiralia</taxon>
        <taxon>Lophotrochozoa</taxon>
        <taxon>Bryozoa</taxon>
        <taxon>Gymnolaemata</taxon>
        <taxon>Cheilostomatida</taxon>
        <taxon>Flustrina</taxon>
        <taxon>Buguloidea</taxon>
        <taxon>Bugulidae</taxon>
        <taxon>Bugula</taxon>
    </lineage>
</organism>
<evidence type="ECO:0000313" key="4">
    <source>
        <dbReference type="Proteomes" id="UP000593567"/>
    </source>
</evidence>
<reference evidence="3" key="1">
    <citation type="submission" date="2020-06" db="EMBL/GenBank/DDBJ databases">
        <title>Draft genome of Bugula neritina, a colonial animal packing powerful symbionts and potential medicines.</title>
        <authorList>
            <person name="Rayko M."/>
        </authorList>
    </citation>
    <scope>NUCLEOTIDE SEQUENCE [LARGE SCALE GENOMIC DNA]</scope>
    <source>
        <strain evidence="3">Kwan_BN1</strain>
    </source>
</reference>
<dbReference type="GO" id="GO:0001517">
    <property type="term" value="F:N-acetylglucosamine 6-O-sulfotransferase activity"/>
    <property type="evidence" value="ECO:0007669"/>
    <property type="project" value="TreeGrafter"/>
</dbReference>
<dbReference type="EMBL" id="VXIV02001642">
    <property type="protein sequence ID" value="KAF6031047.1"/>
    <property type="molecule type" value="Genomic_DNA"/>
</dbReference>
<proteinExistence type="predicted"/>
<keyword evidence="4" id="KW-1185">Reference proteome</keyword>
<dbReference type="Pfam" id="PF00685">
    <property type="entry name" value="Sulfotransfer_1"/>
    <property type="match status" value="1"/>
</dbReference>
<dbReference type="InterPro" id="IPR051135">
    <property type="entry name" value="Gal/GlcNAc/GalNAc_ST"/>
</dbReference>
<dbReference type="AlphaFoldDB" id="A0A7J7JYK9"/>
<gene>
    <name evidence="3" type="ORF">EB796_010642</name>
</gene>
<evidence type="ECO:0000256" key="1">
    <source>
        <dbReference type="SAM" id="Phobius"/>
    </source>
</evidence>
<comment type="caution">
    <text evidence="3">The sequence shown here is derived from an EMBL/GenBank/DDBJ whole genome shotgun (WGS) entry which is preliminary data.</text>
</comment>
<sequence length="390" mass="44726">MPAYDNRIKICSPKKEVLLKAVLALVITGLVVQVVHIYFTISWYNTIKKLKDDITEHPNNMAANSGSDVTEGFCSELENLTKVTPINETIDRLRTKAVLYSYLGIENLPHGDAITQLLRNHPDVYYIHQLDYWISKVSPAFPKFNQRNMKQYADDLLSCDHNLLHKLQDSVQKPDGHTIRHHSPGCHRAGCTFNTTTCESRAVRMVDIYKTSGLELQDFLFLNDSLQFVHLAADPRFVILNLWQRLRDDINAFSVIKDKPIAVDIAREYCLGLTRDIKAVRKLKNSLKNGGSDISHKYLFTRYEDMIENPSESLEKILDFLKLNVTEEMEKITEPMSKVDITLLYEDTEYNVNEIAEKVCAKAMELLGYATANQTAQLGSHLMPYKPWWI</sequence>
<keyword evidence="1" id="KW-1133">Transmembrane helix</keyword>
<accession>A0A7J7JYK9</accession>
<dbReference type="SUPFAM" id="SSF52540">
    <property type="entry name" value="P-loop containing nucleoside triphosphate hydrolases"/>
    <property type="match status" value="1"/>
</dbReference>
<dbReference type="Gene3D" id="3.40.50.300">
    <property type="entry name" value="P-loop containing nucleotide triphosphate hydrolases"/>
    <property type="match status" value="1"/>
</dbReference>
<evidence type="ECO:0000313" key="3">
    <source>
        <dbReference type="EMBL" id="KAF6031047.1"/>
    </source>
</evidence>
<dbReference type="PANTHER" id="PTHR10704:SF44">
    <property type="entry name" value="LD35051P-RELATED"/>
    <property type="match status" value="1"/>
</dbReference>
<name>A0A7J7JYK9_BUGNE</name>
<dbReference type="GO" id="GO:0006790">
    <property type="term" value="P:sulfur compound metabolic process"/>
    <property type="evidence" value="ECO:0007669"/>
    <property type="project" value="TreeGrafter"/>
</dbReference>
<feature type="domain" description="Sulfotransferase" evidence="2">
    <location>
        <begin position="295"/>
        <end position="334"/>
    </location>
</feature>
<keyword evidence="1" id="KW-0472">Membrane</keyword>
<keyword evidence="1" id="KW-0812">Transmembrane</keyword>
<dbReference type="InterPro" id="IPR027417">
    <property type="entry name" value="P-loop_NTPase"/>
</dbReference>
<evidence type="ECO:0000259" key="2">
    <source>
        <dbReference type="Pfam" id="PF00685"/>
    </source>
</evidence>
<feature type="transmembrane region" description="Helical" evidence="1">
    <location>
        <begin position="21"/>
        <end position="44"/>
    </location>
</feature>
<dbReference type="InterPro" id="IPR000863">
    <property type="entry name" value="Sulfotransferase_dom"/>
</dbReference>
<dbReference type="GO" id="GO:0006044">
    <property type="term" value="P:N-acetylglucosamine metabolic process"/>
    <property type="evidence" value="ECO:0007669"/>
    <property type="project" value="TreeGrafter"/>
</dbReference>
<protein>
    <submittedName>
        <fullName evidence="3">CHST6</fullName>
    </submittedName>
</protein>
<dbReference type="PANTHER" id="PTHR10704">
    <property type="entry name" value="CARBOHYDRATE SULFOTRANSFERASE"/>
    <property type="match status" value="1"/>
</dbReference>